<dbReference type="AlphaFoldDB" id="A0A1L7I0D4"/>
<evidence type="ECO:0000313" key="2">
    <source>
        <dbReference type="Proteomes" id="UP000186230"/>
    </source>
</evidence>
<sequence length="55" mass="6900">MNFVWMFLCFYLILVPLAFLQKIFGKNQILRQREENTYFRSRNHLFTREDISKPW</sequence>
<dbReference type="KEGG" id="gfl:GRFL_0327"/>
<dbReference type="EMBL" id="CP016359">
    <property type="protein sequence ID" value="APU67051.1"/>
    <property type="molecule type" value="Genomic_DNA"/>
</dbReference>
<protein>
    <submittedName>
        <fullName evidence="1">Uncharacterized protein</fullName>
    </submittedName>
</protein>
<name>A0A1L7I0D4_9FLAO</name>
<keyword evidence="2" id="KW-1185">Reference proteome</keyword>
<organism evidence="1 2">
    <name type="scientific">Christiangramia flava JLT2011</name>
    <dbReference type="NCBI Taxonomy" id="1229726"/>
    <lineage>
        <taxon>Bacteria</taxon>
        <taxon>Pseudomonadati</taxon>
        <taxon>Bacteroidota</taxon>
        <taxon>Flavobacteriia</taxon>
        <taxon>Flavobacteriales</taxon>
        <taxon>Flavobacteriaceae</taxon>
        <taxon>Christiangramia</taxon>
    </lineage>
</organism>
<proteinExistence type="predicted"/>
<evidence type="ECO:0000313" key="1">
    <source>
        <dbReference type="EMBL" id="APU67051.1"/>
    </source>
</evidence>
<gene>
    <name evidence="1" type="ORF">GRFL_0327</name>
</gene>
<accession>A0A1L7I0D4</accession>
<reference evidence="1 2" key="1">
    <citation type="submission" date="2016-07" db="EMBL/GenBank/DDBJ databases">
        <title>Multi-omics approach to identify versatile polysaccharide utilization systems of a marine flavobacterium Gramella flava.</title>
        <authorList>
            <person name="Tang K."/>
        </authorList>
    </citation>
    <scope>NUCLEOTIDE SEQUENCE [LARGE SCALE GENOMIC DNA]</scope>
    <source>
        <strain evidence="1 2">JLT2011</strain>
    </source>
</reference>
<dbReference type="Proteomes" id="UP000186230">
    <property type="component" value="Chromosome"/>
</dbReference>